<evidence type="ECO:0000313" key="5">
    <source>
        <dbReference type="Proteomes" id="UP001175353"/>
    </source>
</evidence>
<feature type="transmembrane region" description="Helical" evidence="2">
    <location>
        <begin position="300"/>
        <end position="322"/>
    </location>
</feature>
<organism evidence="4 5">
    <name type="scientific">Friedmanniomyces endolithicus</name>
    <dbReference type="NCBI Taxonomy" id="329885"/>
    <lineage>
        <taxon>Eukaryota</taxon>
        <taxon>Fungi</taxon>
        <taxon>Dikarya</taxon>
        <taxon>Ascomycota</taxon>
        <taxon>Pezizomycotina</taxon>
        <taxon>Dothideomycetes</taxon>
        <taxon>Dothideomycetidae</taxon>
        <taxon>Mycosphaerellales</taxon>
        <taxon>Teratosphaeriaceae</taxon>
        <taxon>Friedmanniomyces</taxon>
    </lineage>
</organism>
<feature type="chain" id="PRO_5042950211" description="Mid2 domain-containing protein" evidence="3">
    <location>
        <begin position="17"/>
        <end position="386"/>
    </location>
</feature>
<evidence type="ECO:0000313" key="4">
    <source>
        <dbReference type="EMBL" id="KAK1015004.1"/>
    </source>
</evidence>
<protein>
    <recommendedName>
        <fullName evidence="6">Mid2 domain-containing protein</fullName>
    </recommendedName>
</protein>
<keyword evidence="3" id="KW-0732">Signal</keyword>
<accession>A0AAN6R288</accession>
<keyword evidence="2" id="KW-1133">Transmembrane helix</keyword>
<reference evidence="4" key="1">
    <citation type="submission" date="2023-06" db="EMBL/GenBank/DDBJ databases">
        <title>Black Yeasts Isolated from many extreme environments.</title>
        <authorList>
            <person name="Coleine C."/>
            <person name="Stajich J.E."/>
            <person name="Selbmann L."/>
        </authorList>
    </citation>
    <scope>NUCLEOTIDE SEQUENCE</scope>
    <source>
        <strain evidence="4">CCFEE 5200</strain>
    </source>
</reference>
<proteinExistence type="predicted"/>
<comment type="caution">
    <text evidence="4">The sequence shown here is derived from an EMBL/GenBank/DDBJ whole genome shotgun (WGS) entry which is preliminary data.</text>
</comment>
<feature type="region of interest" description="Disordered" evidence="1">
    <location>
        <begin position="42"/>
        <end position="122"/>
    </location>
</feature>
<gene>
    <name evidence="4" type="ORF">LTR91_000805</name>
</gene>
<name>A0AAN6R288_9PEZI</name>
<sequence>MLALLGLGLGFATISAEEIPRGIMPKRQIVATGVTTTSVIDSTSSTTIVSTSSSTVSPSATSTNSPTSTIPITTTSTPSASSTAPISTSTPSDTPIAPVTTSSATSSDSNTSAGPSSTVPPSSTALISSAFTISDSSPAAAAGAVSTSSEVSSLSPSSTELPTTIAVTTTNSAGSTITSSIATSTLLPASSSPKQSASNPGGVVRTLTGTASNLVVIGSNTINRSTLSSATTITSALLAEETLPSTYTSYWTSDGSVYSSLVTTNRIITSTTGFATATLTPALQNGGGSGSNLSTSSKSIVGGVVGGIGGAVLIGGIAVVAWRLWGRKRKGGSGEDGRDEMLDSRDDSIRREKIGVQQGRVMMLWVGGLGRVWALVDRGAGVLERR</sequence>
<evidence type="ECO:0000256" key="2">
    <source>
        <dbReference type="SAM" id="Phobius"/>
    </source>
</evidence>
<evidence type="ECO:0000256" key="3">
    <source>
        <dbReference type="SAM" id="SignalP"/>
    </source>
</evidence>
<evidence type="ECO:0000256" key="1">
    <source>
        <dbReference type="SAM" id="MobiDB-lite"/>
    </source>
</evidence>
<feature type="compositionally biased region" description="Polar residues" evidence="1">
    <location>
        <begin position="113"/>
        <end position="122"/>
    </location>
</feature>
<feature type="compositionally biased region" description="Low complexity" evidence="1">
    <location>
        <begin position="42"/>
        <end position="112"/>
    </location>
</feature>
<keyword evidence="2" id="KW-0812">Transmembrane</keyword>
<evidence type="ECO:0008006" key="6">
    <source>
        <dbReference type="Google" id="ProtNLM"/>
    </source>
</evidence>
<keyword evidence="5" id="KW-1185">Reference proteome</keyword>
<keyword evidence="2" id="KW-0472">Membrane</keyword>
<feature type="signal peptide" evidence="3">
    <location>
        <begin position="1"/>
        <end position="16"/>
    </location>
</feature>
<dbReference type="EMBL" id="JAUJLE010000003">
    <property type="protein sequence ID" value="KAK1015004.1"/>
    <property type="molecule type" value="Genomic_DNA"/>
</dbReference>
<dbReference type="AlphaFoldDB" id="A0AAN6R288"/>
<dbReference type="Proteomes" id="UP001175353">
    <property type="component" value="Unassembled WGS sequence"/>
</dbReference>